<reference evidence="1" key="1">
    <citation type="journal article" date="2014" name="Int. J. Syst. Evol. Microbiol.">
        <title>Complete genome sequence of Corynebacterium casei LMG S-19264T (=DSM 44701T), isolated from a smear-ripened cheese.</title>
        <authorList>
            <consortium name="US DOE Joint Genome Institute (JGI-PGF)"/>
            <person name="Walter F."/>
            <person name="Albersmeier A."/>
            <person name="Kalinowski J."/>
            <person name="Ruckert C."/>
        </authorList>
    </citation>
    <scope>NUCLEOTIDE SEQUENCE</scope>
    <source>
        <strain evidence="1">CGMCC 1.15454</strain>
    </source>
</reference>
<protein>
    <recommendedName>
        <fullName evidence="3">DUF2953 domain-containing protein</fullName>
    </recommendedName>
</protein>
<keyword evidence="2" id="KW-1185">Reference proteome</keyword>
<dbReference type="Proteomes" id="UP000621492">
    <property type="component" value="Unassembled WGS sequence"/>
</dbReference>
<evidence type="ECO:0008006" key="3">
    <source>
        <dbReference type="Google" id="ProtNLM"/>
    </source>
</evidence>
<sequence length="200" mass="23135">MFWIILFLFIFGSGILLLFSRVYISFSLEYSDDKPISIVYVRLYGIRFLKRKIDLSELGTADVWKDQLANKSFKEKLEVIHQVMQSFFDIVSDTMMAMRIFLDKLSIHKIEWYSRFGTGEASTTGLAAGGLWTIKGALIGLVDHLSHVHCLPNIDVQPDFQRKYIYSKFDCMVSIRIGQAIHALIKVIRKSSFRKREVLI</sequence>
<evidence type="ECO:0000313" key="2">
    <source>
        <dbReference type="Proteomes" id="UP000621492"/>
    </source>
</evidence>
<name>A0A9W5TTZ5_9BACI</name>
<organism evidence="1 2">
    <name type="scientific">Lentibacillus populi</name>
    <dbReference type="NCBI Taxonomy" id="1827502"/>
    <lineage>
        <taxon>Bacteria</taxon>
        <taxon>Bacillati</taxon>
        <taxon>Bacillota</taxon>
        <taxon>Bacilli</taxon>
        <taxon>Bacillales</taxon>
        <taxon>Bacillaceae</taxon>
        <taxon>Lentibacillus</taxon>
    </lineage>
</organism>
<dbReference type="RefSeq" id="WP_188724540.1">
    <property type="nucleotide sequence ID" value="NZ_BMJD01000001.1"/>
</dbReference>
<gene>
    <name evidence="1" type="ORF">GCM10011409_00820</name>
</gene>
<dbReference type="Pfam" id="PF11167">
    <property type="entry name" value="DUF2953"/>
    <property type="match status" value="1"/>
</dbReference>
<dbReference type="EMBL" id="BMJD01000001">
    <property type="protein sequence ID" value="GGB27346.1"/>
    <property type="molecule type" value="Genomic_DNA"/>
</dbReference>
<comment type="caution">
    <text evidence="1">The sequence shown here is derived from an EMBL/GenBank/DDBJ whole genome shotgun (WGS) entry which is preliminary data.</text>
</comment>
<dbReference type="AlphaFoldDB" id="A0A9W5TTZ5"/>
<dbReference type="InterPro" id="IPR021338">
    <property type="entry name" value="DUF2953"/>
</dbReference>
<reference evidence="1" key="2">
    <citation type="submission" date="2020-09" db="EMBL/GenBank/DDBJ databases">
        <authorList>
            <person name="Sun Q."/>
            <person name="Zhou Y."/>
        </authorList>
    </citation>
    <scope>NUCLEOTIDE SEQUENCE</scope>
    <source>
        <strain evidence="1">CGMCC 1.15454</strain>
    </source>
</reference>
<proteinExistence type="predicted"/>
<accession>A0A9W5TTZ5</accession>
<evidence type="ECO:0000313" key="1">
    <source>
        <dbReference type="EMBL" id="GGB27346.1"/>
    </source>
</evidence>